<feature type="compositionally biased region" description="Low complexity" evidence="1">
    <location>
        <begin position="480"/>
        <end position="504"/>
    </location>
</feature>
<feature type="compositionally biased region" description="Acidic residues" evidence="1">
    <location>
        <begin position="602"/>
        <end position="612"/>
    </location>
</feature>
<feature type="compositionally biased region" description="Basic residues" evidence="1">
    <location>
        <begin position="521"/>
        <end position="547"/>
    </location>
</feature>
<feature type="region of interest" description="Disordered" evidence="1">
    <location>
        <begin position="121"/>
        <end position="179"/>
    </location>
</feature>
<gene>
    <name evidence="2" type="ORF">WR25_00259</name>
</gene>
<dbReference type="STRING" id="2018661.A0A2A2JQQ6"/>
<dbReference type="EMBL" id="LIAE01010287">
    <property type="protein sequence ID" value="PAV64000.1"/>
    <property type="molecule type" value="Genomic_DNA"/>
</dbReference>
<reference evidence="2 3" key="1">
    <citation type="journal article" date="2017" name="Curr. Biol.">
        <title>Genome architecture and evolution of a unichromosomal asexual nematode.</title>
        <authorList>
            <person name="Fradin H."/>
            <person name="Zegar C."/>
            <person name="Gutwein M."/>
            <person name="Lucas J."/>
            <person name="Kovtun M."/>
            <person name="Corcoran D."/>
            <person name="Baugh L.R."/>
            <person name="Kiontke K."/>
            <person name="Gunsalus K."/>
            <person name="Fitch D.H."/>
            <person name="Piano F."/>
        </authorList>
    </citation>
    <scope>NUCLEOTIDE SEQUENCE [LARGE SCALE GENOMIC DNA]</scope>
    <source>
        <strain evidence="2">PF1309</strain>
    </source>
</reference>
<organism evidence="2 3">
    <name type="scientific">Diploscapter pachys</name>
    <dbReference type="NCBI Taxonomy" id="2018661"/>
    <lineage>
        <taxon>Eukaryota</taxon>
        <taxon>Metazoa</taxon>
        <taxon>Ecdysozoa</taxon>
        <taxon>Nematoda</taxon>
        <taxon>Chromadorea</taxon>
        <taxon>Rhabditida</taxon>
        <taxon>Rhabditina</taxon>
        <taxon>Rhabditomorpha</taxon>
        <taxon>Rhabditoidea</taxon>
        <taxon>Rhabditidae</taxon>
        <taxon>Diploscapter</taxon>
    </lineage>
</organism>
<feature type="region of interest" description="Disordered" evidence="1">
    <location>
        <begin position="298"/>
        <end position="332"/>
    </location>
</feature>
<feature type="region of interest" description="Disordered" evidence="1">
    <location>
        <begin position="667"/>
        <end position="692"/>
    </location>
</feature>
<accession>A0A2A2JQQ6</accession>
<dbReference type="Proteomes" id="UP000218231">
    <property type="component" value="Unassembled WGS sequence"/>
</dbReference>
<comment type="caution">
    <text evidence="2">The sequence shown here is derived from an EMBL/GenBank/DDBJ whole genome shotgun (WGS) entry which is preliminary data.</text>
</comment>
<feature type="region of interest" description="Disordered" evidence="1">
    <location>
        <begin position="231"/>
        <end position="254"/>
    </location>
</feature>
<feature type="compositionally biased region" description="Basic residues" evidence="1">
    <location>
        <begin position="770"/>
        <end position="785"/>
    </location>
</feature>
<feature type="compositionally biased region" description="Basic and acidic residues" evidence="1">
    <location>
        <begin position="121"/>
        <end position="142"/>
    </location>
</feature>
<dbReference type="OrthoDB" id="6337382at2759"/>
<dbReference type="AlphaFoldDB" id="A0A2A2JQQ6"/>
<evidence type="ECO:0000313" key="3">
    <source>
        <dbReference type="Proteomes" id="UP000218231"/>
    </source>
</evidence>
<feature type="region of interest" description="Disordered" evidence="1">
    <location>
        <begin position="743"/>
        <end position="847"/>
    </location>
</feature>
<evidence type="ECO:0008006" key="4">
    <source>
        <dbReference type="Google" id="ProtNLM"/>
    </source>
</evidence>
<evidence type="ECO:0000256" key="1">
    <source>
        <dbReference type="SAM" id="MobiDB-lite"/>
    </source>
</evidence>
<feature type="compositionally biased region" description="Basic and acidic residues" evidence="1">
    <location>
        <begin position="157"/>
        <end position="168"/>
    </location>
</feature>
<feature type="compositionally biased region" description="Polar residues" evidence="1">
    <location>
        <begin position="240"/>
        <end position="250"/>
    </location>
</feature>
<protein>
    <recommendedName>
        <fullName evidence="4">C-type lectin domain-containing protein</fullName>
    </recommendedName>
</protein>
<feature type="compositionally biased region" description="Low complexity" evidence="1">
    <location>
        <begin position="298"/>
        <end position="327"/>
    </location>
</feature>
<keyword evidence="3" id="KW-1185">Reference proteome</keyword>
<feature type="compositionally biased region" description="Basic and acidic residues" evidence="1">
    <location>
        <begin position="812"/>
        <end position="839"/>
    </location>
</feature>
<feature type="compositionally biased region" description="Low complexity" evidence="1">
    <location>
        <begin position="752"/>
        <end position="769"/>
    </location>
</feature>
<feature type="region of interest" description="Disordered" evidence="1">
    <location>
        <begin position="469"/>
        <end position="612"/>
    </location>
</feature>
<evidence type="ECO:0000313" key="2">
    <source>
        <dbReference type="EMBL" id="PAV64000.1"/>
    </source>
</evidence>
<name>A0A2A2JQQ6_9BILA</name>
<proteinExistence type="predicted"/>
<feature type="compositionally biased region" description="Basic and acidic residues" evidence="1">
    <location>
        <begin position="553"/>
        <end position="564"/>
    </location>
</feature>
<feature type="compositionally biased region" description="Acidic residues" evidence="1">
    <location>
        <begin position="791"/>
        <end position="811"/>
    </location>
</feature>
<sequence length="914" mass="102943">MIGLIKNENHEWTWGNGNPFVNGLKFANESAEGRCAGIVLGEVKMKTLNCTDAGKESSRFICERDKAKHEEQQKTSNYMYDKLQQLFDYFGIGGGNKDKDEKKHLQPEIDYEETMKEFKEIKSNETETKTTTKKQETSREEQATVNKVLAAVQQPKDTGESTSLKELEEGSGQSEGIQVERNAIEKIEQGEKKINDLIARLESMVKKIEDEEKVKEEKKLKALEVERAALQGKEKEEKGNATTLPANTDHVTAPVNSTVSVTTNSSNATTTTPFTTITTAGKEKKVEDEDLLVTQKTIETTTTTAAPTSATTAAASTSTTTQIPATEEQGREEKRMVNQIEDDFMETNNTAMPVADLTPPLEDCKEEETAKERRVKKVLQTVKTYLDRATKDDLLSLLNSTTEENLLQKLEEGIAAANKREFQMAQLLKDHRQEEFLQVEHPTENFMTDEEREALYNRISSTIIRNIEQQKEASKKTTQAPSTTSNSSNSSPSPSTPSTAPSTKSKLKIKGTKTHEVTSSRKSHHPSVKSKKTKKGHKKTKRTKTKTKSTVNGKEKISKTKEVKGNNSTVTEGKGKEDEVAESNAVFMRANRVKKGEQELNSTEEELTDEELNSLTKQEDQIAAAYKKTIGEIRKLNAEERQIVKAEQIERRNQRRTMKLAAARRNQLQNKLEEEEDDEKPDRPFKAAATHKAVTRKAEVIRRQKLREKRRKILLQRKKQRELRRARRNKILKLRAARQKALLEKKRKAELTAKTSTTTTTTTETSTTTKKAKSSRKKLRSKARKLTTTTEEPESEQTDEETEADYYGSEEDSGKHPETEGIEEDIKREREKTTTKEPEATTTKSILSSFPKMSLLKELFEKNKAGSDPLGATTSLPTLATLPSIDKVISDWQENISKLFPPVNTATKSSNSLF</sequence>